<dbReference type="InterPro" id="IPR001584">
    <property type="entry name" value="Integrase_cat-core"/>
</dbReference>
<feature type="compositionally biased region" description="Basic and acidic residues" evidence="1">
    <location>
        <begin position="311"/>
        <end position="342"/>
    </location>
</feature>
<accession>A0A0V1MTU5</accession>
<dbReference type="InterPro" id="IPR012337">
    <property type="entry name" value="RNaseH-like_sf"/>
</dbReference>
<dbReference type="PROSITE" id="PS50994">
    <property type="entry name" value="INTEGRASE"/>
    <property type="match status" value="1"/>
</dbReference>
<evidence type="ECO:0000313" key="3">
    <source>
        <dbReference type="EMBL" id="KRZ75208.1"/>
    </source>
</evidence>
<dbReference type="AlphaFoldDB" id="A0A0V1MTU5"/>
<dbReference type="InterPro" id="IPR036397">
    <property type="entry name" value="RNaseH_sf"/>
</dbReference>
<dbReference type="PANTHER" id="PTHR37984:SF5">
    <property type="entry name" value="PROTEIN NYNRIN-LIKE"/>
    <property type="match status" value="1"/>
</dbReference>
<dbReference type="Gene3D" id="3.30.420.10">
    <property type="entry name" value="Ribonuclease H-like superfamily/Ribonuclease H"/>
    <property type="match status" value="1"/>
</dbReference>
<gene>
    <name evidence="3" type="primary">gag-pol</name>
    <name evidence="3" type="ORF">T10_3519</name>
</gene>
<feature type="domain" description="Integrase catalytic" evidence="2">
    <location>
        <begin position="63"/>
        <end position="261"/>
    </location>
</feature>
<dbReference type="GO" id="GO:0003676">
    <property type="term" value="F:nucleic acid binding"/>
    <property type="evidence" value="ECO:0007669"/>
    <property type="project" value="InterPro"/>
</dbReference>
<keyword evidence="4" id="KW-1185">Reference proteome</keyword>
<dbReference type="PANTHER" id="PTHR37984">
    <property type="entry name" value="PROTEIN CBG26694"/>
    <property type="match status" value="1"/>
</dbReference>
<evidence type="ECO:0000256" key="1">
    <source>
        <dbReference type="SAM" id="MobiDB-lite"/>
    </source>
</evidence>
<sequence>MRWRLELSPYSYHIIYRPGDLNTKTDALSQIGGSIQVENVTLQTLHNNICHPRVTRMAHYARRKNLPYTMEEIQRMTISCQVCAELKPRFFKGDSGKLIKATAAFERLNIDFKEPLPSTSNISSQTVSKCLTQLFYLFGMPAYIHMDRRSSFMSNDLKTHLHSLGVITPRMTAHNPQVNGQAERYNGIIWKSVTLALRSHLCRSNMLIDLIRHRIGLALHSLRTLLSTALLMSVYLVTSVEHLRLHPFLLIEEVELLEAYPKYAHVRLTDRRETTVSLRHLTPAGGKCVAEDGNSDETQVGTGAPDEDGEKEQNSDANDRTQKNSESEVDTATRDEPHQTPP</sequence>
<dbReference type="EMBL" id="JYDO01000041">
    <property type="protein sequence ID" value="KRZ75208.1"/>
    <property type="molecule type" value="Genomic_DNA"/>
</dbReference>
<reference evidence="3 4" key="1">
    <citation type="submission" date="2015-01" db="EMBL/GenBank/DDBJ databases">
        <title>Evolution of Trichinella species and genotypes.</title>
        <authorList>
            <person name="Korhonen P.K."/>
            <person name="Edoardo P."/>
            <person name="Giuseppe L.R."/>
            <person name="Gasser R.B."/>
        </authorList>
    </citation>
    <scope>NUCLEOTIDE SEQUENCE [LARGE SCALE GENOMIC DNA]</scope>
    <source>
        <strain evidence="3">ISS1980</strain>
    </source>
</reference>
<dbReference type="GO" id="GO:0015074">
    <property type="term" value="P:DNA integration"/>
    <property type="evidence" value="ECO:0007669"/>
    <property type="project" value="InterPro"/>
</dbReference>
<protein>
    <submittedName>
        <fullName evidence="3">Gag-Pol polyprotein</fullName>
    </submittedName>
</protein>
<dbReference type="SUPFAM" id="SSF53098">
    <property type="entry name" value="Ribonuclease H-like"/>
    <property type="match status" value="1"/>
</dbReference>
<comment type="caution">
    <text evidence="3">The sequence shown here is derived from an EMBL/GenBank/DDBJ whole genome shotgun (WGS) entry which is preliminary data.</text>
</comment>
<feature type="region of interest" description="Disordered" evidence="1">
    <location>
        <begin position="284"/>
        <end position="342"/>
    </location>
</feature>
<name>A0A0V1MTU5_9BILA</name>
<organism evidence="3 4">
    <name type="scientific">Trichinella papuae</name>
    <dbReference type="NCBI Taxonomy" id="268474"/>
    <lineage>
        <taxon>Eukaryota</taxon>
        <taxon>Metazoa</taxon>
        <taxon>Ecdysozoa</taxon>
        <taxon>Nematoda</taxon>
        <taxon>Enoplea</taxon>
        <taxon>Dorylaimia</taxon>
        <taxon>Trichinellida</taxon>
        <taxon>Trichinellidae</taxon>
        <taxon>Trichinella</taxon>
    </lineage>
</organism>
<dbReference type="InterPro" id="IPR050951">
    <property type="entry name" value="Retrovirus_Pol_polyprotein"/>
</dbReference>
<evidence type="ECO:0000259" key="2">
    <source>
        <dbReference type="PROSITE" id="PS50994"/>
    </source>
</evidence>
<dbReference type="Proteomes" id="UP000054843">
    <property type="component" value="Unassembled WGS sequence"/>
</dbReference>
<evidence type="ECO:0000313" key="4">
    <source>
        <dbReference type="Proteomes" id="UP000054843"/>
    </source>
</evidence>
<dbReference type="STRING" id="268474.A0A0V1MTU5"/>
<proteinExistence type="predicted"/>